<dbReference type="PANTHER" id="PTHR34982:SF1">
    <property type="entry name" value="FLAGELLAR ASSEMBLY PROTEIN FLIH"/>
    <property type="match status" value="1"/>
</dbReference>
<reference evidence="4" key="1">
    <citation type="submission" date="2021-02" db="EMBL/GenBank/DDBJ databases">
        <title>Skermanella TT6 skin isolate.</title>
        <authorList>
            <person name="Lee K."/>
            <person name="Ganzorig M."/>
        </authorList>
    </citation>
    <scope>NUCLEOTIDE SEQUENCE</scope>
    <source>
        <strain evidence="4">TT6</strain>
    </source>
</reference>
<keyword evidence="2" id="KW-0653">Protein transport</keyword>
<dbReference type="EMBL" id="CP067420">
    <property type="protein sequence ID" value="QQP88857.1"/>
    <property type="molecule type" value="Genomic_DNA"/>
</dbReference>
<feature type="compositionally biased region" description="Pro residues" evidence="3">
    <location>
        <begin position="33"/>
        <end position="48"/>
    </location>
</feature>
<dbReference type="PANTHER" id="PTHR34982">
    <property type="entry name" value="YOP PROTEINS TRANSLOCATION PROTEIN L"/>
    <property type="match status" value="1"/>
</dbReference>
<gene>
    <name evidence="4" type="ORF">IGS68_23045</name>
</gene>
<feature type="region of interest" description="Disordered" evidence="3">
    <location>
        <begin position="225"/>
        <end position="256"/>
    </location>
</feature>
<dbReference type="InterPro" id="IPR051472">
    <property type="entry name" value="T3SS_Stator/FliH"/>
</dbReference>
<accession>A0ABX7B3W4</accession>
<dbReference type="Proteomes" id="UP000595197">
    <property type="component" value="Chromosome"/>
</dbReference>
<evidence type="ECO:0000256" key="3">
    <source>
        <dbReference type="SAM" id="MobiDB-lite"/>
    </source>
</evidence>
<dbReference type="RefSeq" id="WP_201074346.1">
    <property type="nucleotide sequence ID" value="NZ_CP067420.1"/>
</dbReference>
<keyword evidence="1" id="KW-0813">Transport</keyword>
<keyword evidence="4" id="KW-0969">Cilium</keyword>
<name>A0ABX7B3W4_9PROT</name>
<proteinExistence type="predicted"/>
<evidence type="ECO:0000256" key="2">
    <source>
        <dbReference type="ARBA" id="ARBA00022927"/>
    </source>
</evidence>
<keyword evidence="5" id="KW-1185">Reference proteome</keyword>
<feature type="region of interest" description="Disordered" evidence="3">
    <location>
        <begin position="25"/>
        <end position="51"/>
    </location>
</feature>
<keyword evidence="4" id="KW-0282">Flagellum</keyword>
<keyword evidence="4" id="KW-0966">Cell projection</keyword>
<evidence type="ECO:0000313" key="5">
    <source>
        <dbReference type="Proteomes" id="UP000595197"/>
    </source>
</evidence>
<protein>
    <submittedName>
        <fullName evidence="4">Flagellar assembly protein FliH</fullName>
    </submittedName>
</protein>
<evidence type="ECO:0000313" key="4">
    <source>
        <dbReference type="EMBL" id="QQP88857.1"/>
    </source>
</evidence>
<sequence>MSSTRKFLFDTEFDVDVARRREERLAAESVAAKPPPPEPEEPPPPPEPVFKSADLLQAHEDGYADGFANGKAQAEAAANARIAATLDRLADQIEYIVQSAAESAARQREGVIEIGAAIARKLLPDFARRQGTAEIESMIAACVGDLIDEPRLVIRLADADLDALSERIDAITTRRGFAGKVVLLAEPTVAPGDCRIEWADGGAERDSARLWQDIDRAAARLLDPGLHPAGANHGPAHAPGQSAPFPAAAPSTVIDS</sequence>
<organism evidence="4 5">
    <name type="scientific">Skermanella cutis</name>
    <dbReference type="NCBI Taxonomy" id="2775420"/>
    <lineage>
        <taxon>Bacteria</taxon>
        <taxon>Pseudomonadati</taxon>
        <taxon>Pseudomonadota</taxon>
        <taxon>Alphaproteobacteria</taxon>
        <taxon>Rhodospirillales</taxon>
        <taxon>Azospirillaceae</taxon>
        <taxon>Skermanella</taxon>
    </lineage>
</organism>
<feature type="compositionally biased region" description="Low complexity" evidence="3">
    <location>
        <begin position="225"/>
        <end position="240"/>
    </location>
</feature>
<evidence type="ECO:0000256" key="1">
    <source>
        <dbReference type="ARBA" id="ARBA00022448"/>
    </source>
</evidence>